<keyword evidence="4" id="KW-0788">Thiol protease</keyword>
<dbReference type="InterPro" id="IPR000064">
    <property type="entry name" value="NLP_P60_dom"/>
</dbReference>
<dbReference type="Gene3D" id="6.10.250.3150">
    <property type="match status" value="1"/>
</dbReference>
<dbReference type="Pfam" id="PF00877">
    <property type="entry name" value="NLPC_P60"/>
    <property type="match status" value="1"/>
</dbReference>
<name>A0A6J6P8F0_9ZZZZ</name>
<feature type="domain" description="NlpC/P60" evidence="6">
    <location>
        <begin position="279"/>
        <end position="406"/>
    </location>
</feature>
<comment type="similarity">
    <text evidence="1">Belongs to the peptidase C40 family.</text>
</comment>
<proteinExistence type="inferred from homology"/>
<evidence type="ECO:0000256" key="3">
    <source>
        <dbReference type="ARBA" id="ARBA00022801"/>
    </source>
</evidence>
<dbReference type="InterPro" id="IPR051202">
    <property type="entry name" value="Peptidase_C40"/>
</dbReference>
<evidence type="ECO:0000256" key="1">
    <source>
        <dbReference type="ARBA" id="ARBA00007074"/>
    </source>
</evidence>
<keyword evidence="3" id="KW-0378">Hydrolase</keyword>
<evidence type="ECO:0000256" key="2">
    <source>
        <dbReference type="ARBA" id="ARBA00022670"/>
    </source>
</evidence>
<dbReference type="GO" id="GO:0006508">
    <property type="term" value="P:proteolysis"/>
    <property type="evidence" value="ECO:0007669"/>
    <property type="project" value="UniProtKB-KW"/>
</dbReference>
<dbReference type="GO" id="GO:0008234">
    <property type="term" value="F:cysteine-type peptidase activity"/>
    <property type="evidence" value="ECO:0007669"/>
    <property type="project" value="UniProtKB-KW"/>
</dbReference>
<gene>
    <name evidence="7" type="ORF">UFOPK2598_00163</name>
</gene>
<dbReference type="SUPFAM" id="SSF54001">
    <property type="entry name" value="Cysteine proteinases"/>
    <property type="match status" value="1"/>
</dbReference>
<dbReference type="PROSITE" id="PS51935">
    <property type="entry name" value="NLPC_P60"/>
    <property type="match status" value="1"/>
</dbReference>
<dbReference type="PANTHER" id="PTHR47053">
    <property type="entry name" value="MUREIN DD-ENDOPEPTIDASE MEPH-RELATED"/>
    <property type="match status" value="1"/>
</dbReference>
<dbReference type="PANTHER" id="PTHR47053:SF1">
    <property type="entry name" value="MUREIN DD-ENDOPEPTIDASE MEPH-RELATED"/>
    <property type="match status" value="1"/>
</dbReference>
<feature type="coiled-coil region" evidence="5">
    <location>
        <begin position="169"/>
        <end position="247"/>
    </location>
</feature>
<reference evidence="7" key="1">
    <citation type="submission" date="2020-05" db="EMBL/GenBank/DDBJ databases">
        <authorList>
            <person name="Chiriac C."/>
            <person name="Salcher M."/>
            <person name="Ghai R."/>
            <person name="Kavagutti S V."/>
        </authorList>
    </citation>
    <scope>NUCLEOTIDE SEQUENCE</scope>
</reference>
<keyword evidence="2" id="KW-0645">Protease</keyword>
<organism evidence="7">
    <name type="scientific">freshwater metagenome</name>
    <dbReference type="NCBI Taxonomy" id="449393"/>
    <lineage>
        <taxon>unclassified sequences</taxon>
        <taxon>metagenomes</taxon>
        <taxon>ecological metagenomes</taxon>
    </lineage>
</organism>
<keyword evidence="5" id="KW-0175">Coiled coil</keyword>
<evidence type="ECO:0000259" key="6">
    <source>
        <dbReference type="PROSITE" id="PS51935"/>
    </source>
</evidence>
<dbReference type="AlphaFoldDB" id="A0A6J6P8F0"/>
<dbReference type="EMBL" id="CAEZXV010000006">
    <property type="protein sequence ID" value="CAB4693013.1"/>
    <property type="molecule type" value="Genomic_DNA"/>
</dbReference>
<accession>A0A6J6P8F0</accession>
<evidence type="ECO:0000256" key="4">
    <source>
        <dbReference type="ARBA" id="ARBA00022807"/>
    </source>
</evidence>
<dbReference type="Gene3D" id="3.90.1720.10">
    <property type="entry name" value="endopeptidase domain like (from Nostoc punctiforme)"/>
    <property type="match status" value="1"/>
</dbReference>
<protein>
    <submittedName>
        <fullName evidence="7">Unannotated protein</fullName>
    </submittedName>
</protein>
<dbReference type="InterPro" id="IPR038765">
    <property type="entry name" value="Papain-like_cys_pep_sf"/>
</dbReference>
<sequence length="406" mass="43479">MFSSKYRKSTSVLLALSIGLSIVASDLAFAKTPKPTQAQIDAAKKEEDAKAAAAKKAAAVLNSATKTLNQLVAIANAAQAAYNKALKELAIAKANARAAAEHAAKTQAEVAKATRVIGRMAANAYKLGGDFTNINALLSANGPQDLIDQLTTLDKIGNTNTVALKRFKVAEAAAKVAKLEADRTKAAQEKATQKVAETKKTADAAKAAQQKEVDKLRAVQNKLAAELAKAKNLRVTLEQQRQLALLEEANAVTATKTPNQFKVWPNKGFTGRSTIRSTEEIRTKAVAFAKKQVLARKPYIWGAQGPNAFDCSGLVYAAYKSAGLGYPGWGRLNAALYFVATKRVPFSELVPGDLLFYSYDGSVQNIHHITIYAGNGMMWEANSRKVGLIYSNMYSIKGLMPSGGRV</sequence>
<evidence type="ECO:0000313" key="7">
    <source>
        <dbReference type="EMBL" id="CAB4693013.1"/>
    </source>
</evidence>
<evidence type="ECO:0000256" key="5">
    <source>
        <dbReference type="SAM" id="Coils"/>
    </source>
</evidence>